<sequence>MLFTETAGRASKPIHPSHSPCPTQLPFAPHEGVKRNQLRQGTCLRRPASNRSKARLTTSAMTRYLQAPRVYRHRPWPSLLDESVCRAEGRRMMFPSCLGLPGRLLQARLLRTPKRKICPPLLGYSNRR</sequence>
<dbReference type="VEuPathDB" id="FungiDB:M747DRAFT_30295"/>
<dbReference type="EMBL" id="KZ851912">
    <property type="protein sequence ID" value="RDH21118.1"/>
    <property type="molecule type" value="Genomic_DNA"/>
</dbReference>
<dbReference type="AlphaFoldDB" id="A0A370BZF6"/>
<gene>
    <name evidence="2" type="ORF">M747DRAFT_30295</name>
</gene>
<evidence type="ECO:0000256" key="1">
    <source>
        <dbReference type="SAM" id="MobiDB-lite"/>
    </source>
</evidence>
<dbReference type="Proteomes" id="UP000253845">
    <property type="component" value="Unassembled WGS sequence"/>
</dbReference>
<evidence type="ECO:0000313" key="3">
    <source>
        <dbReference type="Proteomes" id="UP000253845"/>
    </source>
</evidence>
<feature type="region of interest" description="Disordered" evidence="1">
    <location>
        <begin position="1"/>
        <end position="22"/>
    </location>
</feature>
<protein>
    <submittedName>
        <fullName evidence="2">Uncharacterized protein</fullName>
    </submittedName>
</protein>
<reference evidence="2 3" key="1">
    <citation type="submission" date="2018-07" db="EMBL/GenBank/DDBJ databases">
        <title>Section-level genome sequencing of Aspergillus section Nigri to investigate inter- and intra-species variation.</title>
        <authorList>
            <consortium name="DOE Joint Genome Institute"/>
            <person name="Vesth T.C."/>
            <person name="Nybo J.L."/>
            <person name="Theobald S."/>
            <person name="Frisvad J.C."/>
            <person name="Larsen T.O."/>
            <person name="Nielsen K.F."/>
            <person name="Hoof J.B."/>
            <person name="Brandl J."/>
            <person name="Salamov A."/>
            <person name="Riley R."/>
            <person name="Gladden J.M."/>
            <person name="Phatale P."/>
            <person name="Nielsen M.T."/>
            <person name="Lyhne E.K."/>
            <person name="Kogle M.E."/>
            <person name="Strasser K."/>
            <person name="McDonnell E."/>
            <person name="Barry K."/>
            <person name="Clum A."/>
            <person name="Chen C."/>
            <person name="Nolan M."/>
            <person name="Sandor L."/>
            <person name="Kuo A."/>
            <person name="Lipzen A."/>
            <person name="Hainaut M."/>
            <person name="Drula E."/>
            <person name="Tsang A."/>
            <person name="Magnuson J.K."/>
            <person name="Henrissat B."/>
            <person name="Wiebenga A."/>
            <person name="Simmons B.A."/>
            <person name="Makela M.R."/>
            <person name="De vries R.P."/>
            <person name="Grigoriev I.V."/>
            <person name="Mortensen U.H."/>
            <person name="Baker S.E."/>
            <person name="Andersen M.R."/>
        </authorList>
    </citation>
    <scope>NUCLEOTIDE SEQUENCE [LARGE SCALE GENOMIC DNA]</scope>
    <source>
        <strain evidence="2 3">ATCC 13496</strain>
    </source>
</reference>
<evidence type="ECO:0000313" key="2">
    <source>
        <dbReference type="EMBL" id="RDH21118.1"/>
    </source>
</evidence>
<proteinExistence type="predicted"/>
<accession>A0A370BZF6</accession>
<organism evidence="2 3">
    <name type="scientific">Aspergillus niger ATCC 13496</name>
    <dbReference type="NCBI Taxonomy" id="1353008"/>
    <lineage>
        <taxon>Eukaryota</taxon>
        <taxon>Fungi</taxon>
        <taxon>Dikarya</taxon>
        <taxon>Ascomycota</taxon>
        <taxon>Pezizomycotina</taxon>
        <taxon>Eurotiomycetes</taxon>
        <taxon>Eurotiomycetidae</taxon>
        <taxon>Eurotiales</taxon>
        <taxon>Aspergillaceae</taxon>
        <taxon>Aspergillus</taxon>
        <taxon>Aspergillus subgen. Circumdati</taxon>
    </lineage>
</organism>
<name>A0A370BZF6_ASPNG</name>